<dbReference type="PANTHER" id="PTHR46426:SF1">
    <property type="entry name" value="PROTEIN DISULFIDE-ISOMERASE TMX3"/>
    <property type="match status" value="1"/>
</dbReference>
<dbReference type="Proteomes" id="UP000268014">
    <property type="component" value="Unassembled WGS sequence"/>
</dbReference>
<dbReference type="AlphaFoldDB" id="A0A0N4W450"/>
<dbReference type="PROSITE" id="PS51352">
    <property type="entry name" value="THIOREDOXIN_2"/>
    <property type="match status" value="1"/>
</dbReference>
<feature type="transmembrane region" description="Helical" evidence="6">
    <location>
        <begin position="379"/>
        <end position="400"/>
    </location>
</feature>
<evidence type="ECO:0000256" key="4">
    <source>
        <dbReference type="ARBA" id="ARBA00023136"/>
    </source>
</evidence>
<evidence type="ECO:0000313" key="10">
    <source>
        <dbReference type="WBParaSite" id="HPLM_0000464101-mRNA-1"/>
    </source>
</evidence>
<dbReference type="Pfam" id="PF00085">
    <property type="entry name" value="Thioredoxin"/>
    <property type="match status" value="1"/>
</dbReference>
<keyword evidence="2 6" id="KW-0812">Transmembrane</keyword>
<protein>
    <submittedName>
        <fullName evidence="10">Thioredoxin domain-containing protein</fullName>
    </submittedName>
</protein>
<keyword evidence="3 6" id="KW-1133">Transmembrane helix</keyword>
<keyword evidence="4 6" id="KW-0472">Membrane</keyword>
<evidence type="ECO:0000256" key="5">
    <source>
        <dbReference type="ARBA" id="ARBA00045246"/>
    </source>
</evidence>
<keyword evidence="9" id="KW-1185">Reference proteome</keyword>
<dbReference type="InterPro" id="IPR013766">
    <property type="entry name" value="Thioredoxin_domain"/>
</dbReference>
<evidence type="ECO:0000256" key="3">
    <source>
        <dbReference type="ARBA" id="ARBA00022989"/>
    </source>
</evidence>
<dbReference type="PANTHER" id="PTHR46426">
    <property type="entry name" value="PROTEIN DISULFIDE-ISOMERASE TMX3"/>
    <property type="match status" value="1"/>
</dbReference>
<dbReference type="OrthoDB" id="74910at2759"/>
<reference evidence="8 9" key="2">
    <citation type="submission" date="2018-11" db="EMBL/GenBank/DDBJ databases">
        <authorList>
            <consortium name="Pathogen Informatics"/>
        </authorList>
    </citation>
    <scope>NUCLEOTIDE SEQUENCE [LARGE SCALE GENOMIC DNA]</scope>
    <source>
        <strain evidence="8 9">MHpl1</strain>
    </source>
</reference>
<proteinExistence type="predicted"/>
<evidence type="ECO:0000313" key="8">
    <source>
        <dbReference type="EMBL" id="VDO23680.1"/>
    </source>
</evidence>
<evidence type="ECO:0000256" key="2">
    <source>
        <dbReference type="ARBA" id="ARBA00022692"/>
    </source>
</evidence>
<evidence type="ECO:0000259" key="7">
    <source>
        <dbReference type="PROSITE" id="PS51352"/>
    </source>
</evidence>
<comment type="subcellular location">
    <subcellularLocation>
        <location evidence="1">Endoplasmic reticulum membrane</location>
        <topology evidence="1">Single-pass membrane protein</topology>
    </subcellularLocation>
</comment>
<dbReference type="PROSITE" id="PS00194">
    <property type="entry name" value="THIOREDOXIN_1"/>
    <property type="match status" value="1"/>
</dbReference>
<evidence type="ECO:0000256" key="6">
    <source>
        <dbReference type="SAM" id="Phobius"/>
    </source>
</evidence>
<sequence length="402" mass="45588">MGVGNLFVLFSDSLVFASSEVLCRVYPIIDITISAPPGSMQFYPLILLSILPCCFAAGTLTVVIDLNEKFLDVMNEGFWIVKFYAPWCAHCKRLFPVWEHLGHAVNDKNLPVRVAKMDCTRFTSVCNSLSISGYPTILFFRQGLRLEYTGERSKEDLFNFVVKSSAPIIEKINAVRVNDVSLPLALLYSNSFSMAWRFLIQNTLEFFLEGLESWIMAERWPLMPRASGVNLRDLATTKKLLVLVISNEVRVIFIGLKARGAAEDLRKSQYLWSRYQFAWMDGADIVSTIVMNSMEAPNIIVLNYTTYEYFLNEDDPEKVTRGSLVTWLSNLADGTEKGTATPLGGRSLLTRIRRIIFELYMNVTQMFATQPLLSSVLFGMPIAFLSIISVCYLFFLTLFFGR</sequence>
<feature type="domain" description="Thioredoxin" evidence="7">
    <location>
        <begin position="29"/>
        <end position="166"/>
    </location>
</feature>
<gene>
    <name evidence="8" type="ORF">HPLM_LOCUS4633</name>
</gene>
<dbReference type="EMBL" id="UZAF01016232">
    <property type="protein sequence ID" value="VDO23680.1"/>
    <property type="molecule type" value="Genomic_DNA"/>
</dbReference>
<dbReference type="STRING" id="6290.A0A0N4W450"/>
<accession>A0A0N4W450</accession>
<evidence type="ECO:0000256" key="1">
    <source>
        <dbReference type="ARBA" id="ARBA00004389"/>
    </source>
</evidence>
<name>A0A0N4W450_HAEPC</name>
<dbReference type="OMA" id="CRTLIGT"/>
<dbReference type="SUPFAM" id="SSF52833">
    <property type="entry name" value="Thioredoxin-like"/>
    <property type="match status" value="1"/>
</dbReference>
<dbReference type="PRINTS" id="PR00421">
    <property type="entry name" value="THIOREDOXIN"/>
</dbReference>
<dbReference type="InterPro" id="IPR052250">
    <property type="entry name" value="PDI_TMX3"/>
</dbReference>
<dbReference type="Gene3D" id="3.40.30.10">
    <property type="entry name" value="Glutaredoxin"/>
    <property type="match status" value="1"/>
</dbReference>
<dbReference type="InterPro" id="IPR017937">
    <property type="entry name" value="Thioredoxin_CS"/>
</dbReference>
<reference evidence="10" key="1">
    <citation type="submission" date="2017-02" db="UniProtKB">
        <authorList>
            <consortium name="WormBaseParasite"/>
        </authorList>
    </citation>
    <scope>IDENTIFICATION</scope>
</reference>
<dbReference type="GO" id="GO:0005789">
    <property type="term" value="C:endoplasmic reticulum membrane"/>
    <property type="evidence" value="ECO:0007669"/>
    <property type="project" value="UniProtKB-SubCell"/>
</dbReference>
<comment type="function">
    <text evidence="5">Probable disulfide isomerase, which participates in the folding of proteins containing disulfide bonds. May act as a dithiol oxidase. Acts as a regulator of endoplasmic reticulum-mitochondria contact sites via its ability to regulate redox signals.</text>
</comment>
<evidence type="ECO:0000313" key="9">
    <source>
        <dbReference type="Proteomes" id="UP000268014"/>
    </source>
</evidence>
<organism evidence="10">
    <name type="scientific">Haemonchus placei</name>
    <name type="common">Barber's pole worm</name>
    <dbReference type="NCBI Taxonomy" id="6290"/>
    <lineage>
        <taxon>Eukaryota</taxon>
        <taxon>Metazoa</taxon>
        <taxon>Ecdysozoa</taxon>
        <taxon>Nematoda</taxon>
        <taxon>Chromadorea</taxon>
        <taxon>Rhabditida</taxon>
        <taxon>Rhabditina</taxon>
        <taxon>Rhabditomorpha</taxon>
        <taxon>Strongyloidea</taxon>
        <taxon>Trichostrongylidae</taxon>
        <taxon>Haemonchus</taxon>
    </lineage>
</organism>
<feature type="transmembrane region" description="Helical" evidence="6">
    <location>
        <begin position="42"/>
        <end position="64"/>
    </location>
</feature>
<dbReference type="InterPro" id="IPR036249">
    <property type="entry name" value="Thioredoxin-like_sf"/>
</dbReference>
<dbReference type="WBParaSite" id="HPLM_0000464101-mRNA-1">
    <property type="protein sequence ID" value="HPLM_0000464101-mRNA-1"/>
    <property type="gene ID" value="HPLM_0000464101"/>
</dbReference>